<sequence length="231" mass="25773">MKKITCQLFLMLVIITSAVAQTKRNNGGKILYILRLEYKDRQVDELVKHRLDSLGYAVTFADESDSPSRAEGFDMVLISSTVSSQRFAGKYADVKVPVMMWENDIQDDMRFTGRYKGVDFGEVEKEHYLWMVNAPHPLSGGVPAGMAVAYHKDQPMGWGKPGLGAAIIATMPGQPDKAVIYGYEKGATMDYDFIAPARRVMFFLDNTTFPLLTPTGIQLFDAAVKWTIGKN</sequence>
<accession>A0A1I0RI85</accession>
<reference evidence="3" key="1">
    <citation type="submission" date="2016-10" db="EMBL/GenBank/DDBJ databases">
        <authorList>
            <person name="Varghese N."/>
            <person name="Submissions S."/>
        </authorList>
    </citation>
    <scope>NUCLEOTIDE SEQUENCE [LARGE SCALE GENOMIC DNA]</scope>
    <source>
        <strain evidence="3">DSM 3695</strain>
    </source>
</reference>
<protein>
    <submittedName>
        <fullName evidence="2">Uncharacterized protein</fullName>
    </submittedName>
</protein>
<evidence type="ECO:0000313" key="2">
    <source>
        <dbReference type="EMBL" id="SEW39969.1"/>
    </source>
</evidence>
<proteinExistence type="predicted"/>
<evidence type="ECO:0000313" key="3">
    <source>
        <dbReference type="Proteomes" id="UP000199310"/>
    </source>
</evidence>
<organism evidence="2 3">
    <name type="scientific">Chitinophaga arvensicola</name>
    <dbReference type="NCBI Taxonomy" id="29529"/>
    <lineage>
        <taxon>Bacteria</taxon>
        <taxon>Pseudomonadati</taxon>
        <taxon>Bacteroidota</taxon>
        <taxon>Chitinophagia</taxon>
        <taxon>Chitinophagales</taxon>
        <taxon>Chitinophagaceae</taxon>
        <taxon>Chitinophaga</taxon>
    </lineage>
</organism>
<dbReference type="RefSeq" id="WP_089895661.1">
    <property type="nucleotide sequence ID" value="NZ_FOJG01000001.1"/>
</dbReference>
<feature type="signal peptide" evidence="1">
    <location>
        <begin position="1"/>
        <end position="20"/>
    </location>
</feature>
<dbReference type="AlphaFoldDB" id="A0A1I0RI85"/>
<keyword evidence="1" id="KW-0732">Signal</keyword>
<evidence type="ECO:0000256" key="1">
    <source>
        <dbReference type="SAM" id="SignalP"/>
    </source>
</evidence>
<name>A0A1I0RI85_9BACT</name>
<keyword evidence="3" id="KW-1185">Reference proteome</keyword>
<dbReference type="EMBL" id="FOJG01000001">
    <property type="protein sequence ID" value="SEW39969.1"/>
    <property type="molecule type" value="Genomic_DNA"/>
</dbReference>
<gene>
    <name evidence="2" type="ORF">SAMN04488122_2803</name>
</gene>
<dbReference type="OrthoDB" id="9805202at2"/>
<dbReference type="Proteomes" id="UP000199310">
    <property type="component" value="Unassembled WGS sequence"/>
</dbReference>
<dbReference type="STRING" id="29529.SAMN04488122_2803"/>
<feature type="chain" id="PRO_5011560303" evidence="1">
    <location>
        <begin position="21"/>
        <end position="231"/>
    </location>
</feature>